<dbReference type="EMBL" id="BLLK01000069">
    <property type="protein sequence ID" value="GFH59707.1"/>
    <property type="molecule type" value="Genomic_DNA"/>
</dbReference>
<organism evidence="2 3">
    <name type="scientific">Chaetoceros tenuissimus</name>
    <dbReference type="NCBI Taxonomy" id="426638"/>
    <lineage>
        <taxon>Eukaryota</taxon>
        <taxon>Sar</taxon>
        <taxon>Stramenopiles</taxon>
        <taxon>Ochrophyta</taxon>
        <taxon>Bacillariophyta</taxon>
        <taxon>Coscinodiscophyceae</taxon>
        <taxon>Chaetocerotophycidae</taxon>
        <taxon>Chaetocerotales</taxon>
        <taxon>Chaetocerotaceae</taxon>
        <taxon>Chaetoceros</taxon>
    </lineage>
</organism>
<gene>
    <name evidence="2" type="ORF">CTEN210_16183</name>
</gene>
<name>A0AAD3D946_9STRA</name>
<protein>
    <submittedName>
        <fullName evidence="2">Uncharacterized protein</fullName>
    </submittedName>
</protein>
<evidence type="ECO:0000313" key="3">
    <source>
        <dbReference type="Proteomes" id="UP001054902"/>
    </source>
</evidence>
<keyword evidence="1" id="KW-0472">Membrane</keyword>
<feature type="transmembrane region" description="Helical" evidence="1">
    <location>
        <begin position="52"/>
        <end position="73"/>
    </location>
</feature>
<evidence type="ECO:0000313" key="2">
    <source>
        <dbReference type="EMBL" id="GFH59707.1"/>
    </source>
</evidence>
<reference evidence="2 3" key="1">
    <citation type="journal article" date="2021" name="Sci. Rep.">
        <title>The genome of the diatom Chaetoceros tenuissimus carries an ancient integrated fragment of an extant virus.</title>
        <authorList>
            <person name="Hongo Y."/>
            <person name="Kimura K."/>
            <person name="Takaki Y."/>
            <person name="Yoshida Y."/>
            <person name="Baba S."/>
            <person name="Kobayashi G."/>
            <person name="Nagasaki K."/>
            <person name="Hano T."/>
            <person name="Tomaru Y."/>
        </authorList>
    </citation>
    <scope>NUCLEOTIDE SEQUENCE [LARGE SCALE GENOMIC DNA]</scope>
    <source>
        <strain evidence="2 3">NIES-3715</strain>
    </source>
</reference>
<proteinExistence type="predicted"/>
<accession>A0AAD3D946</accession>
<feature type="transmembrane region" description="Helical" evidence="1">
    <location>
        <begin position="79"/>
        <end position="98"/>
    </location>
</feature>
<sequence length="219" mass="25035">MEILVPNEIPVNTPAYLKAANEVPKPDTIQVTRMDKDSITFTMKCCRGNERLPTLCFTTIFVLIWNGCMLSSAIGGWGLVILVLPHTWIGFGMTYWWMQLVFNNIHLSVTTDSLTVDIIPFKSPRCFTDDTECELDLTSMNIKDVCCKRNINSDKKGNQIVLYDVYFELYGGIRNAFIKHLPLEEALYLQQEIERFIQDRDEVMLVGDQEGHFQLGAVV</sequence>
<keyword evidence="1" id="KW-1133">Transmembrane helix</keyword>
<evidence type="ECO:0000256" key="1">
    <source>
        <dbReference type="SAM" id="Phobius"/>
    </source>
</evidence>
<keyword evidence="1" id="KW-0812">Transmembrane</keyword>
<dbReference type="AlphaFoldDB" id="A0AAD3D946"/>
<comment type="caution">
    <text evidence="2">The sequence shown here is derived from an EMBL/GenBank/DDBJ whole genome shotgun (WGS) entry which is preliminary data.</text>
</comment>
<keyword evidence="3" id="KW-1185">Reference proteome</keyword>
<dbReference type="Proteomes" id="UP001054902">
    <property type="component" value="Unassembled WGS sequence"/>
</dbReference>